<dbReference type="SMART" id="SM00567">
    <property type="entry name" value="EZ_HEAT"/>
    <property type="match status" value="2"/>
</dbReference>
<dbReference type="EMBL" id="CAEZYF010000013">
    <property type="protein sequence ID" value="CAB4730665.1"/>
    <property type="molecule type" value="Genomic_DNA"/>
</dbReference>
<evidence type="ECO:0000313" key="4">
    <source>
        <dbReference type="EMBL" id="CAB4853351.1"/>
    </source>
</evidence>
<dbReference type="Gene3D" id="1.25.10.10">
    <property type="entry name" value="Leucine-rich Repeat Variant"/>
    <property type="match status" value="2"/>
</dbReference>
<dbReference type="EMBL" id="CAFBMT010000014">
    <property type="protein sequence ID" value="CAB4943102.1"/>
    <property type="molecule type" value="Genomic_DNA"/>
</dbReference>
<sequence>MNSQPNWRALSQAGHVGDEATARAALTDADPVARELALGALARSGTLTDSDLAGALTDSAVSVRRRAVQVAAGVPSIDLLPSLRDPDPTVVEVAAWAAGEHETVSDAVLLELCGLATGSDDALIREAAVAALGAIGDERGLPAILAGCSDKPAVRRRAVLALAPFDGPEVDTAMRAALVDRDWQVRQAAEDIAEIVLDTESPPG</sequence>
<dbReference type="EMBL" id="CAFBIY010000241">
    <property type="protein sequence ID" value="CAB4853351.1"/>
    <property type="molecule type" value="Genomic_DNA"/>
</dbReference>
<evidence type="ECO:0000313" key="2">
    <source>
        <dbReference type="EMBL" id="CAB4730665.1"/>
    </source>
</evidence>
<dbReference type="AlphaFoldDB" id="A0A6J7NF24"/>
<evidence type="ECO:0000313" key="6">
    <source>
        <dbReference type="EMBL" id="CAB4989392.1"/>
    </source>
</evidence>
<proteinExistence type="predicted"/>
<organism evidence="6">
    <name type="scientific">freshwater metagenome</name>
    <dbReference type="NCBI Taxonomy" id="449393"/>
    <lineage>
        <taxon>unclassified sequences</taxon>
        <taxon>metagenomes</taxon>
        <taxon>ecological metagenomes</taxon>
    </lineage>
</organism>
<protein>
    <submittedName>
        <fullName evidence="6">Unannotated protein</fullName>
    </submittedName>
</protein>
<dbReference type="Pfam" id="PF13646">
    <property type="entry name" value="HEAT_2"/>
    <property type="match status" value="1"/>
</dbReference>
<reference evidence="6" key="1">
    <citation type="submission" date="2020-05" db="EMBL/GenBank/DDBJ databases">
        <authorList>
            <person name="Chiriac C."/>
            <person name="Salcher M."/>
            <person name="Ghai R."/>
            <person name="Kavagutti S V."/>
        </authorList>
    </citation>
    <scope>NUCLEOTIDE SEQUENCE</scope>
</reference>
<dbReference type="EMBL" id="CAFAAV010000006">
    <property type="protein sequence ID" value="CAB4801579.1"/>
    <property type="molecule type" value="Genomic_DNA"/>
</dbReference>
<evidence type="ECO:0000313" key="3">
    <source>
        <dbReference type="EMBL" id="CAB4801579.1"/>
    </source>
</evidence>
<accession>A0A6J7NF24</accession>
<dbReference type="InterPro" id="IPR016024">
    <property type="entry name" value="ARM-type_fold"/>
</dbReference>
<evidence type="ECO:0000313" key="1">
    <source>
        <dbReference type="EMBL" id="CAB4364399.1"/>
    </source>
</evidence>
<evidence type="ECO:0000313" key="5">
    <source>
        <dbReference type="EMBL" id="CAB4943102.1"/>
    </source>
</evidence>
<gene>
    <name evidence="2" type="ORF">UFOPK2656_02088</name>
    <name evidence="3" type="ORF">UFOPK3099_00152</name>
    <name evidence="4" type="ORF">UFOPK3267_02881</name>
    <name evidence="5" type="ORF">UFOPK3651_02331</name>
    <name evidence="6" type="ORF">UFOPK3931_01378</name>
    <name evidence="1" type="ORF">UFOPK4189_02160</name>
</gene>
<dbReference type="EMBL" id="CAESGF010000013">
    <property type="protein sequence ID" value="CAB4364399.1"/>
    <property type="molecule type" value="Genomic_DNA"/>
</dbReference>
<dbReference type="SUPFAM" id="SSF48371">
    <property type="entry name" value="ARM repeat"/>
    <property type="match status" value="1"/>
</dbReference>
<dbReference type="InterPro" id="IPR004155">
    <property type="entry name" value="PBS_lyase_HEAT"/>
</dbReference>
<name>A0A6J7NF24_9ZZZZ</name>
<dbReference type="InterPro" id="IPR011989">
    <property type="entry name" value="ARM-like"/>
</dbReference>
<dbReference type="EMBL" id="CAFBOL010000031">
    <property type="protein sequence ID" value="CAB4989392.1"/>
    <property type="molecule type" value="Genomic_DNA"/>
</dbReference>